<sequence>MDEEDHRGGAVTLLLIALAILVAPAPGRAIDRLRPQTHDPPPANRAKDGPFERAAALDLLAACLRAGLPVPTAIKAAGIGELSHVAELLALGADPNTAWAQALTDKTTAALARAARRTARSGAAFAGQAADLAERTRAEAKDQAEAEAQRAAVAVAAPLALCFLPAFLCLGVMPVVLGLADQFLN</sequence>
<dbReference type="PANTHER" id="PTHR35007:SF3">
    <property type="entry name" value="POSSIBLE CONSERVED ALANINE RICH MEMBRANE PROTEIN"/>
    <property type="match status" value="1"/>
</dbReference>
<evidence type="ECO:0000256" key="2">
    <source>
        <dbReference type="ARBA" id="ARBA00022475"/>
    </source>
</evidence>
<keyword evidence="3 6" id="KW-0812">Transmembrane</keyword>
<evidence type="ECO:0000256" key="5">
    <source>
        <dbReference type="ARBA" id="ARBA00023136"/>
    </source>
</evidence>
<comment type="subcellular location">
    <subcellularLocation>
        <location evidence="1">Cell membrane</location>
        <topology evidence="1">Multi-pass membrane protein</topology>
    </subcellularLocation>
</comment>
<dbReference type="Pfam" id="PF00482">
    <property type="entry name" value="T2SSF"/>
    <property type="match status" value="1"/>
</dbReference>
<comment type="caution">
    <text evidence="8">The sequence shown here is derived from an EMBL/GenBank/DDBJ whole genome shotgun (WGS) entry which is preliminary data.</text>
</comment>
<name>A0A0F0H8Q9_LENAE</name>
<organism evidence="8 9">
    <name type="scientific">Lentzea aerocolonigenes</name>
    <name type="common">Lechevalieria aerocolonigenes</name>
    <name type="synonym">Saccharothrix aerocolonigenes</name>
    <dbReference type="NCBI Taxonomy" id="68170"/>
    <lineage>
        <taxon>Bacteria</taxon>
        <taxon>Bacillati</taxon>
        <taxon>Actinomycetota</taxon>
        <taxon>Actinomycetes</taxon>
        <taxon>Pseudonocardiales</taxon>
        <taxon>Pseudonocardiaceae</taxon>
        <taxon>Lentzea</taxon>
    </lineage>
</organism>
<keyword evidence="9" id="KW-1185">Reference proteome</keyword>
<evidence type="ECO:0000256" key="6">
    <source>
        <dbReference type="SAM" id="Phobius"/>
    </source>
</evidence>
<keyword evidence="4 6" id="KW-1133">Transmembrane helix</keyword>
<dbReference type="PATRIC" id="fig|68170.10.peg.1772"/>
<reference evidence="8 9" key="1">
    <citation type="submission" date="2015-02" db="EMBL/GenBank/DDBJ databases">
        <authorList>
            <person name="Ju K.-S."/>
            <person name="Doroghazi J.R."/>
            <person name="Metcalf W."/>
        </authorList>
    </citation>
    <scope>NUCLEOTIDE SEQUENCE [LARGE SCALE GENOMIC DNA]</scope>
    <source>
        <strain evidence="8 9">NRRL B-16140</strain>
    </source>
</reference>
<protein>
    <recommendedName>
        <fullName evidence="7">Type II secretion system protein GspF domain-containing protein</fullName>
    </recommendedName>
</protein>
<keyword evidence="2" id="KW-1003">Cell membrane</keyword>
<dbReference type="EMBL" id="JYJG01000069">
    <property type="protein sequence ID" value="KJK49988.1"/>
    <property type="molecule type" value="Genomic_DNA"/>
</dbReference>
<dbReference type="PANTHER" id="PTHR35007">
    <property type="entry name" value="INTEGRAL MEMBRANE PROTEIN-RELATED"/>
    <property type="match status" value="1"/>
</dbReference>
<keyword evidence="5 6" id="KW-0472">Membrane</keyword>
<evidence type="ECO:0000256" key="4">
    <source>
        <dbReference type="ARBA" id="ARBA00022989"/>
    </source>
</evidence>
<gene>
    <name evidence="8" type="ORF">UK23_12260</name>
</gene>
<dbReference type="AlphaFoldDB" id="A0A0F0H8Q9"/>
<evidence type="ECO:0000259" key="7">
    <source>
        <dbReference type="Pfam" id="PF00482"/>
    </source>
</evidence>
<evidence type="ECO:0000313" key="8">
    <source>
        <dbReference type="EMBL" id="KJK49988.1"/>
    </source>
</evidence>
<dbReference type="GO" id="GO:0005886">
    <property type="term" value="C:plasma membrane"/>
    <property type="evidence" value="ECO:0007669"/>
    <property type="project" value="UniProtKB-SubCell"/>
</dbReference>
<dbReference type="Proteomes" id="UP000033393">
    <property type="component" value="Unassembled WGS sequence"/>
</dbReference>
<feature type="domain" description="Type II secretion system protein GspF" evidence="7">
    <location>
        <begin position="57"/>
        <end position="170"/>
    </location>
</feature>
<evidence type="ECO:0000256" key="1">
    <source>
        <dbReference type="ARBA" id="ARBA00004651"/>
    </source>
</evidence>
<proteinExistence type="predicted"/>
<feature type="transmembrane region" description="Helical" evidence="6">
    <location>
        <begin position="151"/>
        <end position="180"/>
    </location>
</feature>
<evidence type="ECO:0000313" key="9">
    <source>
        <dbReference type="Proteomes" id="UP000033393"/>
    </source>
</evidence>
<accession>A0A0F0H8Q9</accession>
<dbReference type="InterPro" id="IPR018076">
    <property type="entry name" value="T2SS_GspF_dom"/>
</dbReference>
<evidence type="ECO:0000256" key="3">
    <source>
        <dbReference type="ARBA" id="ARBA00022692"/>
    </source>
</evidence>